<keyword evidence="6 8" id="KW-0722">Serine protease inhibitor</keyword>
<feature type="disulfide bond" evidence="8">
    <location>
        <begin position="127"/>
        <end position="157"/>
    </location>
</feature>
<feature type="chain" id="PRO_5044937532" description="Probable subtilase-type protease inhibitor" evidence="8">
    <location>
        <begin position="34"/>
        <end position="169"/>
    </location>
</feature>
<evidence type="ECO:0000256" key="2">
    <source>
        <dbReference type="ARBA" id="ARBA00010472"/>
    </source>
</evidence>
<evidence type="ECO:0000313" key="13">
    <source>
        <dbReference type="Proteomes" id="UP001257627"/>
    </source>
</evidence>
<dbReference type="Proteomes" id="UP001257627">
    <property type="component" value="Unassembled WGS sequence"/>
</dbReference>
<evidence type="ECO:0000256" key="3">
    <source>
        <dbReference type="ARBA" id="ARBA00011738"/>
    </source>
</evidence>
<sequence length="169" mass="17453" precursor="true">MPNTARWAATLTLTAAAVCGPLGGSALATPAHATQTAETRTVTSQAHATSAHATPALAPSGLYAPSALVLTTGHGETAATVTPERAVTLNCAPTPSGTHPAAYDACAELRSVNGDFDALTLRDGALCTRQFDPVVVTVQGVWRGKRVAYERTFANECVKNSYGTSFFAF</sequence>
<comment type="subcellular location">
    <subcellularLocation>
        <location evidence="1 8">Secreted</location>
    </subcellularLocation>
</comment>
<dbReference type="InterPro" id="IPR036819">
    <property type="entry name" value="Subtilisin_inhibitor-like_sf"/>
</dbReference>
<comment type="function">
    <text evidence="8">Strong inhibitor of bacterial serine proteases such as subtilisin.</text>
</comment>
<dbReference type="PRINTS" id="PR00294">
    <property type="entry name" value="SSBTLNINHBTR"/>
</dbReference>
<keyword evidence="13" id="KW-1185">Reference proteome</keyword>
<dbReference type="Pfam" id="PF00720">
    <property type="entry name" value="SSI"/>
    <property type="match status" value="1"/>
</dbReference>
<organism evidence="12 13">
    <name type="scientific">Streptomyces mirabilis</name>
    <dbReference type="NCBI Taxonomy" id="68239"/>
    <lineage>
        <taxon>Bacteria</taxon>
        <taxon>Bacillati</taxon>
        <taxon>Actinomycetota</taxon>
        <taxon>Actinomycetes</taxon>
        <taxon>Kitasatosporales</taxon>
        <taxon>Streptomycetaceae</taxon>
        <taxon>Streptomyces</taxon>
    </lineage>
</organism>
<evidence type="ECO:0000256" key="4">
    <source>
        <dbReference type="ARBA" id="ARBA00022525"/>
    </source>
</evidence>
<comment type="similarity">
    <text evidence="2 8 9">Belongs to the protease inhibitor I16 (SSI) family.</text>
</comment>
<feature type="region of interest" description="Disordered" evidence="10">
    <location>
        <begin position="30"/>
        <end position="49"/>
    </location>
</feature>
<protein>
    <recommendedName>
        <fullName evidence="8">Probable subtilase-type protease inhibitor</fullName>
    </recommendedName>
</protein>
<evidence type="ECO:0000256" key="7">
    <source>
        <dbReference type="ARBA" id="ARBA00023157"/>
    </source>
</evidence>
<evidence type="ECO:0000256" key="9">
    <source>
        <dbReference type="RuleBase" id="RU003471"/>
    </source>
</evidence>
<proteinExistence type="inferred from homology"/>
<keyword evidence="5 8" id="KW-0646">Protease inhibitor</keyword>
<dbReference type="Gene3D" id="3.30.350.10">
    <property type="entry name" value="Subtilisin inhibitor-like"/>
    <property type="match status" value="1"/>
</dbReference>
<evidence type="ECO:0000313" key="12">
    <source>
        <dbReference type="EMBL" id="MDU8991881.1"/>
    </source>
</evidence>
<dbReference type="GO" id="GO:0030414">
    <property type="term" value="F:peptidase inhibitor activity"/>
    <property type="evidence" value="ECO:0007669"/>
    <property type="project" value="UniProtKB-KW"/>
</dbReference>
<reference evidence="12 13" key="1">
    <citation type="submission" date="2023-02" db="EMBL/GenBank/DDBJ databases">
        <authorList>
            <person name="Maleckis M."/>
        </authorList>
    </citation>
    <scope>NUCLEOTIDE SEQUENCE [LARGE SCALE GENOMIC DNA]</scope>
    <source>
        <strain evidence="12 13">P8-A2</strain>
    </source>
</reference>
<name>A0ABU3UDD1_9ACTN</name>
<dbReference type="InterPro" id="IPR020054">
    <property type="entry name" value="Prot_inh_SSI_I16_CS"/>
</dbReference>
<feature type="disulfide bond" evidence="8">
    <location>
        <begin position="91"/>
        <end position="106"/>
    </location>
</feature>
<feature type="signal peptide" evidence="8">
    <location>
        <begin position="1"/>
        <end position="33"/>
    </location>
</feature>
<keyword evidence="8" id="KW-0732">Signal</keyword>
<dbReference type="SUPFAM" id="SSF55399">
    <property type="entry name" value="Subtilisin inhibitor"/>
    <property type="match status" value="1"/>
</dbReference>
<evidence type="ECO:0000256" key="8">
    <source>
        <dbReference type="HAMAP-Rule" id="MF_00778"/>
    </source>
</evidence>
<evidence type="ECO:0000259" key="11">
    <source>
        <dbReference type="Pfam" id="PF00720"/>
    </source>
</evidence>
<dbReference type="InterPro" id="IPR000691">
    <property type="entry name" value="Prot_inh_I16_SSI"/>
</dbReference>
<keyword evidence="7 8" id="KW-1015">Disulfide bond</keyword>
<evidence type="ECO:0000256" key="1">
    <source>
        <dbReference type="ARBA" id="ARBA00004613"/>
    </source>
</evidence>
<comment type="subunit">
    <text evidence="3 8">Homodimer.</text>
</comment>
<keyword evidence="4 8" id="KW-0964">Secreted</keyword>
<feature type="domain" description="Subtilisin inhibitor" evidence="11">
    <location>
        <begin position="64"/>
        <end position="155"/>
    </location>
</feature>
<comment type="caution">
    <text evidence="12">The sequence shown here is derived from an EMBL/GenBank/DDBJ whole genome shotgun (WGS) entry which is preliminary data.</text>
</comment>
<evidence type="ECO:0000256" key="6">
    <source>
        <dbReference type="ARBA" id="ARBA00022900"/>
    </source>
</evidence>
<evidence type="ECO:0000256" key="10">
    <source>
        <dbReference type="SAM" id="MobiDB-lite"/>
    </source>
</evidence>
<gene>
    <name evidence="8" type="primary">sti</name>
    <name evidence="12" type="ORF">PU648_05710</name>
</gene>
<dbReference type="PROSITE" id="PS00999">
    <property type="entry name" value="SSI"/>
    <property type="match status" value="1"/>
</dbReference>
<feature type="site" description="Reactive bond" evidence="8">
    <location>
        <begin position="129"/>
        <end position="130"/>
    </location>
</feature>
<evidence type="ECO:0000256" key="5">
    <source>
        <dbReference type="ARBA" id="ARBA00022690"/>
    </source>
</evidence>
<feature type="compositionally biased region" description="Polar residues" evidence="10">
    <location>
        <begin position="32"/>
        <end position="45"/>
    </location>
</feature>
<accession>A0ABU3UDD1</accession>
<dbReference type="InterPro" id="IPR023549">
    <property type="entry name" value="Subtilisin_inhibitor"/>
</dbReference>
<dbReference type="EMBL" id="JARAKF010000001">
    <property type="protein sequence ID" value="MDU8991881.1"/>
    <property type="molecule type" value="Genomic_DNA"/>
</dbReference>
<dbReference type="RefSeq" id="WP_143610377.1">
    <property type="nucleotide sequence ID" value="NZ_CP107955.1"/>
</dbReference>
<dbReference type="HAMAP" id="MF_00778">
    <property type="entry name" value="SSI"/>
    <property type="match status" value="1"/>
</dbReference>